<proteinExistence type="predicted"/>
<evidence type="ECO:0000256" key="9">
    <source>
        <dbReference type="PIRNR" id="PIRNR006171"/>
    </source>
</evidence>
<organism evidence="13 14">
    <name type="scientific">Marinospirillum alkalitolerans</name>
    <dbReference type="NCBI Taxonomy" id="3123374"/>
    <lineage>
        <taxon>Bacteria</taxon>
        <taxon>Pseudomonadati</taxon>
        <taxon>Pseudomonadota</taxon>
        <taxon>Gammaproteobacteria</taxon>
        <taxon>Oceanospirillales</taxon>
        <taxon>Oceanospirillaceae</taxon>
        <taxon>Marinospirillum</taxon>
    </lineage>
</organism>
<keyword evidence="8 9" id="KW-0804">Transcription</keyword>
<keyword evidence="7 9" id="KW-0010">Activator</keyword>
<evidence type="ECO:0000256" key="2">
    <source>
        <dbReference type="ARBA" id="ARBA00022490"/>
    </source>
</evidence>
<evidence type="ECO:0000313" key="14">
    <source>
        <dbReference type="Proteomes" id="UP001621714"/>
    </source>
</evidence>
<dbReference type="InterPro" id="IPR051271">
    <property type="entry name" value="2C-system_Tx_regulators"/>
</dbReference>
<evidence type="ECO:0000256" key="11">
    <source>
        <dbReference type="SAM" id="MobiDB-lite"/>
    </source>
</evidence>
<evidence type="ECO:0000256" key="3">
    <source>
        <dbReference type="ARBA" id="ARBA00022553"/>
    </source>
</evidence>
<dbReference type="EMBL" id="JBANFI010000002">
    <property type="protein sequence ID" value="MFK7160056.1"/>
    <property type="molecule type" value="Genomic_DNA"/>
</dbReference>
<dbReference type="Pfam" id="PF00072">
    <property type="entry name" value="Response_reg"/>
    <property type="match status" value="1"/>
</dbReference>
<accession>A0ABW8PVP6</accession>
<gene>
    <name evidence="13" type="ORF">V6U78_03285</name>
</gene>
<evidence type="ECO:0000256" key="1">
    <source>
        <dbReference type="ARBA" id="ARBA00004496"/>
    </source>
</evidence>
<evidence type="ECO:0000256" key="5">
    <source>
        <dbReference type="ARBA" id="ARBA00023015"/>
    </source>
</evidence>
<protein>
    <recommendedName>
        <fullName evidence="9">Transcriptional regulatory protein</fullName>
    </recommendedName>
</protein>
<dbReference type="InterPro" id="IPR048714">
    <property type="entry name" value="DpiA-like_HTH"/>
</dbReference>
<keyword evidence="2 9" id="KW-0963">Cytoplasm</keyword>
<evidence type="ECO:0000256" key="10">
    <source>
        <dbReference type="PROSITE-ProRule" id="PRU00169"/>
    </source>
</evidence>
<evidence type="ECO:0000256" key="6">
    <source>
        <dbReference type="ARBA" id="ARBA00023125"/>
    </source>
</evidence>
<dbReference type="PIRSF" id="PIRSF006171">
    <property type="entry name" value="RR_citrat_malat"/>
    <property type="match status" value="1"/>
</dbReference>
<keyword evidence="6 9" id="KW-0238">DNA-binding</keyword>
<feature type="domain" description="Response regulatory" evidence="12">
    <location>
        <begin position="5"/>
        <end position="121"/>
    </location>
</feature>
<evidence type="ECO:0000256" key="7">
    <source>
        <dbReference type="ARBA" id="ARBA00023159"/>
    </source>
</evidence>
<feature type="modified residue" description="4-aspartylphosphate" evidence="10">
    <location>
        <position position="56"/>
    </location>
</feature>
<dbReference type="Proteomes" id="UP001621714">
    <property type="component" value="Unassembled WGS sequence"/>
</dbReference>
<dbReference type="Gene3D" id="3.40.50.2300">
    <property type="match status" value="1"/>
</dbReference>
<sequence>MKPIRVVIVEDDPQIAEIQQRFILRLADFEVVGMAHSLSDALELIPILQPQLLLLDIHFPQGNGLELLRELRSQQSPVDVIIMTAATEVETLTEAMRYGVFSYILKPLVFERLEKSLRAYQQQHHQLQGLTSLDQQLVDRLIAHPTSAHLTSAHPPPTSASRLPKGIDPLTLDKVRAFFAEQPSTSFSAEEVGQALGTSRTTARRYLEHLTSQAELQADVAYGSVGRPERRYQAIRPPADARSTKPF</sequence>
<evidence type="ECO:0000256" key="4">
    <source>
        <dbReference type="ARBA" id="ARBA00023012"/>
    </source>
</evidence>
<comment type="caution">
    <text evidence="13">The sequence shown here is derived from an EMBL/GenBank/DDBJ whole genome shotgun (WGS) entry which is preliminary data.</text>
</comment>
<dbReference type="PROSITE" id="PS50110">
    <property type="entry name" value="RESPONSE_REGULATORY"/>
    <property type="match status" value="1"/>
</dbReference>
<dbReference type="RefSeq" id="WP_405337168.1">
    <property type="nucleotide sequence ID" value="NZ_JBANFI010000002.1"/>
</dbReference>
<dbReference type="PANTHER" id="PTHR45526">
    <property type="entry name" value="TRANSCRIPTIONAL REGULATORY PROTEIN DPIA"/>
    <property type="match status" value="1"/>
</dbReference>
<dbReference type="PANTHER" id="PTHR45526:SF1">
    <property type="entry name" value="TRANSCRIPTIONAL REGULATORY PROTEIN DCUR-RELATED"/>
    <property type="match status" value="1"/>
</dbReference>
<evidence type="ECO:0000256" key="8">
    <source>
        <dbReference type="ARBA" id="ARBA00023163"/>
    </source>
</evidence>
<reference evidence="13 14" key="1">
    <citation type="submission" date="2024-02" db="EMBL/GenBank/DDBJ databases">
        <title>Marinospirillum sp. MEB 164 isolated from Lonar lake sediment.</title>
        <authorList>
            <person name="Joshi A."/>
            <person name="Thite S."/>
        </authorList>
    </citation>
    <scope>NUCLEOTIDE SEQUENCE [LARGE SCALE GENOMIC DNA]</scope>
    <source>
        <strain evidence="13 14">MEB164</strain>
    </source>
</reference>
<keyword evidence="5 9" id="KW-0805">Transcription regulation</keyword>
<dbReference type="SMART" id="SM00448">
    <property type="entry name" value="REC"/>
    <property type="match status" value="1"/>
</dbReference>
<comment type="subcellular location">
    <subcellularLocation>
        <location evidence="1 9">Cytoplasm</location>
    </subcellularLocation>
</comment>
<name>A0ABW8PVP6_9GAMM</name>
<dbReference type="Pfam" id="PF20714">
    <property type="entry name" value="HTH_64"/>
    <property type="match status" value="1"/>
</dbReference>
<evidence type="ECO:0000259" key="12">
    <source>
        <dbReference type="PROSITE" id="PS50110"/>
    </source>
</evidence>
<dbReference type="InterPro" id="IPR001789">
    <property type="entry name" value="Sig_transdc_resp-reg_receiver"/>
</dbReference>
<keyword evidence="4 9" id="KW-0902">Two-component regulatory system</keyword>
<keyword evidence="3 10" id="KW-0597">Phosphoprotein</keyword>
<evidence type="ECO:0000313" key="13">
    <source>
        <dbReference type="EMBL" id="MFK7160056.1"/>
    </source>
</evidence>
<dbReference type="InterPro" id="IPR024187">
    <property type="entry name" value="Sig_transdc_resp-reg_cit/mal"/>
</dbReference>
<keyword evidence="14" id="KW-1185">Reference proteome</keyword>
<dbReference type="SUPFAM" id="SSF52172">
    <property type="entry name" value="CheY-like"/>
    <property type="match status" value="1"/>
</dbReference>
<feature type="region of interest" description="Disordered" evidence="11">
    <location>
        <begin position="147"/>
        <end position="166"/>
    </location>
</feature>
<dbReference type="InterPro" id="IPR011006">
    <property type="entry name" value="CheY-like_superfamily"/>
</dbReference>